<feature type="transmembrane region" description="Helical" evidence="1">
    <location>
        <begin position="17"/>
        <end position="34"/>
    </location>
</feature>
<protein>
    <submittedName>
        <fullName evidence="2">Sel1 repeat-containing protein</fullName>
    </submittedName>
</protein>
<keyword evidence="1" id="KW-0472">Membrane</keyword>
<sequence>DFGVAKSHFERSLEADATAPKAPVYLALGLLMLLRFRQEVDMKKVVEELLEDPRVVLLLLMFVIAICLLVLRLLAK</sequence>
<name>A0A151HDG2_TOXGO</name>
<dbReference type="AlphaFoldDB" id="A0A151HDG2"/>
<evidence type="ECO:0000313" key="3">
    <source>
        <dbReference type="Proteomes" id="UP000075225"/>
    </source>
</evidence>
<reference evidence="3" key="1">
    <citation type="submission" date="2016-03" db="EMBL/GenBank/DDBJ databases">
        <authorList>
            <person name="Sibley D."/>
            <person name="Venepally P."/>
            <person name="Karamycheva S."/>
            <person name="Hadjithomas M."/>
            <person name="Khan A."/>
            <person name="Brunk B."/>
            <person name="Roos D."/>
            <person name="Caler E."/>
            <person name="Lorenzi H."/>
        </authorList>
    </citation>
    <scope>NUCLEOTIDE SEQUENCE [LARGE SCALE GENOMIC DNA]</scope>
    <source>
        <strain evidence="3">TgCatPRC2</strain>
    </source>
</reference>
<dbReference type="VEuPathDB" id="ToxoDB:TGPRC2_254490D"/>
<dbReference type="Proteomes" id="UP000075225">
    <property type="component" value="Unassembled WGS sequence"/>
</dbReference>
<proteinExistence type="predicted"/>
<keyword evidence="1" id="KW-1133">Transmembrane helix</keyword>
<feature type="non-terminal residue" evidence="2">
    <location>
        <position position="76"/>
    </location>
</feature>
<evidence type="ECO:0000256" key="1">
    <source>
        <dbReference type="SAM" id="Phobius"/>
    </source>
</evidence>
<accession>A0A151HDG2</accession>
<feature type="transmembrane region" description="Helical" evidence="1">
    <location>
        <begin position="55"/>
        <end position="75"/>
    </location>
</feature>
<feature type="non-terminal residue" evidence="2">
    <location>
        <position position="1"/>
    </location>
</feature>
<dbReference type="EMBL" id="AHZP02001427">
    <property type="protein sequence ID" value="KYK67346.1"/>
    <property type="molecule type" value="Genomic_DNA"/>
</dbReference>
<keyword evidence="1" id="KW-0812">Transmembrane</keyword>
<comment type="caution">
    <text evidence="2">The sequence shown here is derived from an EMBL/GenBank/DDBJ whole genome shotgun (WGS) entry which is preliminary data.</text>
</comment>
<organism evidence="2 3">
    <name type="scientific">Toxoplasma gondii TgCatPRC2</name>
    <dbReference type="NCBI Taxonomy" id="1130821"/>
    <lineage>
        <taxon>Eukaryota</taxon>
        <taxon>Sar</taxon>
        <taxon>Alveolata</taxon>
        <taxon>Apicomplexa</taxon>
        <taxon>Conoidasida</taxon>
        <taxon>Coccidia</taxon>
        <taxon>Eucoccidiorida</taxon>
        <taxon>Eimeriorina</taxon>
        <taxon>Sarcocystidae</taxon>
        <taxon>Toxoplasma</taxon>
    </lineage>
</organism>
<evidence type="ECO:0000313" key="2">
    <source>
        <dbReference type="EMBL" id="KYK67346.1"/>
    </source>
</evidence>
<gene>
    <name evidence="2" type="ORF">TGPRC2_254490D</name>
</gene>